<gene>
    <name evidence="2" type="ORF">MNBD_GAMMA09-1082</name>
</gene>
<dbReference type="SUPFAM" id="SSF53335">
    <property type="entry name" value="S-adenosyl-L-methionine-dependent methyltransferases"/>
    <property type="match status" value="1"/>
</dbReference>
<proteinExistence type="predicted"/>
<evidence type="ECO:0000259" key="1">
    <source>
        <dbReference type="Pfam" id="PF03848"/>
    </source>
</evidence>
<protein>
    <recommendedName>
        <fullName evidence="1">Tellurite resistance methyltransferase TehB-like domain-containing protein</fullName>
    </recommendedName>
</protein>
<feature type="domain" description="Tellurite resistance methyltransferase TehB-like" evidence="1">
    <location>
        <begin position="7"/>
        <end position="170"/>
    </location>
</feature>
<reference evidence="2" key="1">
    <citation type="submission" date="2018-06" db="EMBL/GenBank/DDBJ databases">
        <authorList>
            <person name="Zhirakovskaya E."/>
        </authorList>
    </citation>
    <scope>NUCLEOTIDE SEQUENCE</scope>
</reference>
<dbReference type="CDD" id="cd02440">
    <property type="entry name" value="AdoMet_MTases"/>
    <property type="match status" value="1"/>
</dbReference>
<dbReference type="InterPro" id="IPR029063">
    <property type="entry name" value="SAM-dependent_MTases_sf"/>
</dbReference>
<dbReference type="InterPro" id="IPR015985">
    <property type="entry name" value="TehB-like_dom"/>
</dbReference>
<dbReference type="EMBL" id="UOFI01000139">
    <property type="protein sequence ID" value="VAW68857.1"/>
    <property type="molecule type" value="Genomic_DNA"/>
</dbReference>
<dbReference type="AlphaFoldDB" id="A0A3B0XZW2"/>
<sequence length="184" mass="20836">MPHWDEVYRQKNMAKVTAADVLLENLRLLPPTGKVLDYACGLAGNGFLLANKGYDVTAWDLSSIAVDKINEKAKAEKLMLRAEVKDLEASTIKIQQMFDIIIVSYFLYRKSLRDLSDHLNPGGLLFYQTFSGKQLNGVGPSKAAFRLRRGELLDVYSDMQLLYYREDNSQSDCKPDQVCFVAMK</sequence>
<dbReference type="Pfam" id="PF03848">
    <property type="entry name" value="TehB"/>
    <property type="match status" value="1"/>
</dbReference>
<name>A0A3B0XZW2_9ZZZZ</name>
<accession>A0A3B0XZW2</accession>
<organism evidence="2">
    <name type="scientific">hydrothermal vent metagenome</name>
    <dbReference type="NCBI Taxonomy" id="652676"/>
    <lineage>
        <taxon>unclassified sequences</taxon>
        <taxon>metagenomes</taxon>
        <taxon>ecological metagenomes</taxon>
    </lineage>
</organism>
<dbReference type="Gene3D" id="3.40.50.150">
    <property type="entry name" value="Vaccinia Virus protein VP39"/>
    <property type="match status" value="1"/>
</dbReference>
<evidence type="ECO:0000313" key="2">
    <source>
        <dbReference type="EMBL" id="VAW68857.1"/>
    </source>
</evidence>